<feature type="domain" description="Centrosomal protein CEP104 N-terminal" evidence="2">
    <location>
        <begin position="42"/>
        <end position="151"/>
    </location>
</feature>
<dbReference type="InterPro" id="IPR016024">
    <property type="entry name" value="ARM-type_fold"/>
</dbReference>
<dbReference type="Pfam" id="PF21038">
    <property type="entry name" value="CEP104_N"/>
    <property type="match status" value="1"/>
</dbReference>
<keyword evidence="5" id="KW-1185">Reference proteome</keyword>
<feature type="domain" description="Centrosomal protein CEP104 Zn finger" evidence="3">
    <location>
        <begin position="860"/>
        <end position="969"/>
    </location>
</feature>
<dbReference type="Pfam" id="PF21039">
    <property type="entry name" value="CEP104_ZnF"/>
    <property type="match status" value="1"/>
</dbReference>
<dbReference type="InterPro" id="IPR048738">
    <property type="entry name" value="CEP104_Znf"/>
</dbReference>
<dbReference type="Ensembl" id="ENSPTET00000031900.1">
    <property type="protein sequence ID" value="ENSPTEP00000022180.1"/>
    <property type="gene ID" value="ENSPTEG00000023145.1"/>
</dbReference>
<name>A0A8C9HIZ9_9PRIM</name>
<dbReference type="InterPro" id="IPR011989">
    <property type="entry name" value="ARM-like"/>
</dbReference>
<dbReference type="Gene3D" id="1.25.10.10">
    <property type="entry name" value="Leucine-rich Repeat Variant"/>
    <property type="match status" value="1"/>
</dbReference>
<accession>A0A8C9HIZ9</accession>
<feature type="region of interest" description="Disordered" evidence="1">
    <location>
        <begin position="467"/>
        <end position="495"/>
    </location>
</feature>
<dbReference type="InterPro" id="IPR052607">
    <property type="entry name" value="CEP104-like"/>
</dbReference>
<evidence type="ECO:0000313" key="4">
    <source>
        <dbReference type="Ensembl" id="ENSPTEP00000022180.1"/>
    </source>
</evidence>
<evidence type="ECO:0000259" key="3">
    <source>
        <dbReference type="Pfam" id="PF21039"/>
    </source>
</evidence>
<dbReference type="GO" id="GO:0005929">
    <property type="term" value="C:cilium"/>
    <property type="evidence" value="ECO:0007669"/>
    <property type="project" value="TreeGrafter"/>
</dbReference>
<protein>
    <recommendedName>
        <fullName evidence="6">TOG domain-containing protein</fullName>
    </recommendedName>
</protein>
<evidence type="ECO:0000259" key="2">
    <source>
        <dbReference type="Pfam" id="PF21038"/>
    </source>
</evidence>
<dbReference type="Proteomes" id="UP000694416">
    <property type="component" value="Unplaced"/>
</dbReference>
<proteinExistence type="predicted"/>
<reference evidence="4" key="1">
    <citation type="submission" date="2025-08" db="UniProtKB">
        <authorList>
            <consortium name="Ensembl"/>
        </authorList>
    </citation>
    <scope>IDENTIFICATION</scope>
</reference>
<sequence length="978" mass="115103">MSSKDKDYLKLKYKIISISSNDKEHNVINLLKNTRQESQNAWLSEKNCSYPQEITLQIKEDKIKYLEILSHEYNISKKIEIFVSNNNKDYVKAGFFRFNDNISTKYCARELKYVYLPCTIKCTFIKLKLHGPYHNSLNIHSQVGLYYINIIPEGMSINVISEVNPALLKLNSLKDDDKKQCDVHLKKSKKTWLNTKEKLNLNPNIPAYNITESLFEKEECDENLKELYFISDKNKIDSLYGKLEKKIKCFEKIKGECVAKEEFDMASEIKKIINIFVFLKCIITFLKSKKKKYVREENYGKAKRLKEKEIKIKIIIKNIDELKIVENCSKKWYYEWLILYYKELELYEKELNNILSNEYIKMIKKSTGILDRYDNESGDNDINLNNILLHICSDNETKREIGFDLAYKTFEDQKKEKKNTWDNHIESLCLIVKRGLSDPCYNIFIKSVIILEKMLNTYQTYFSKIDNTSNDDSDEDEDEDEDEDDGDNDNNNNTSNKNRKGIKCIIFALLKRLDNSNLDVVDISIKAIMMMLHNNFTSFKHIFSIILSMLFFFFSGDVLSEVNEKIIVGLMSFYYSLINKYYTTVKNYINLKKVLEIIFLFLEVDIEVIKKTSLDFFVNIYKIMQNQNDIFEDFLSNVSLDTRNLIINRLKQEEIEKEKSQTLKDFNNENKRLQKNSTLISIQEIIDTNTYSNNTFEKNKDYSTSNNSINETNQKQDISDHNLESKDMKNYETLTKYIENNKLIDKYSNSLDEKNNNLKKEVYSSDEIVDLNEKSEAKNELFNKIKNTDSNEKGGNENNFILLSSLHKRGSTFFKQEKSESNTKSYISHVEKEKIINKNEPIEDSTRTDENEDDDVPPFTCKYCLKTDQAFTEVGLEKHWIKNCPMLCACPNCFLIVELVVIYDHFLSECLYSNLYTPCEYCNQIIQKKSTDFHLMEECVAKKNEYLSCYYCSTCIPSFEIDVWRDHLLSCNKNPRLV</sequence>
<evidence type="ECO:0000313" key="5">
    <source>
        <dbReference type="Proteomes" id="UP000694416"/>
    </source>
</evidence>
<dbReference type="AlphaFoldDB" id="A0A8C9HIZ9"/>
<feature type="compositionally biased region" description="Acidic residues" evidence="1">
    <location>
        <begin position="469"/>
        <end position="488"/>
    </location>
</feature>
<dbReference type="SUPFAM" id="SSF48371">
    <property type="entry name" value="ARM repeat"/>
    <property type="match status" value="1"/>
</dbReference>
<dbReference type="InterPro" id="IPR048739">
    <property type="entry name" value="CEP104_N"/>
</dbReference>
<reference evidence="4" key="2">
    <citation type="submission" date="2025-09" db="UniProtKB">
        <authorList>
            <consortium name="Ensembl"/>
        </authorList>
    </citation>
    <scope>IDENTIFICATION</scope>
</reference>
<dbReference type="PANTHER" id="PTHR13371">
    <property type="entry name" value="GLYCINE-, GLUTAMATE-, THIENYLCYCLOHEXYLPIPERIDINE-BINDING PROTEIN"/>
    <property type="match status" value="1"/>
</dbReference>
<dbReference type="PANTHER" id="PTHR13371:SF0">
    <property type="entry name" value="CENTROSOMAL PROTEIN OF 104 KDA"/>
    <property type="match status" value="1"/>
</dbReference>
<dbReference type="SUPFAM" id="SSF49785">
    <property type="entry name" value="Galactose-binding domain-like"/>
    <property type="match status" value="1"/>
</dbReference>
<dbReference type="InterPro" id="IPR008979">
    <property type="entry name" value="Galactose-bd-like_sf"/>
</dbReference>
<evidence type="ECO:0000256" key="1">
    <source>
        <dbReference type="SAM" id="MobiDB-lite"/>
    </source>
</evidence>
<organism evidence="4 5">
    <name type="scientific">Piliocolobus tephrosceles</name>
    <name type="common">Ugandan red Colobus</name>
    <dbReference type="NCBI Taxonomy" id="591936"/>
    <lineage>
        <taxon>Eukaryota</taxon>
        <taxon>Metazoa</taxon>
        <taxon>Chordata</taxon>
        <taxon>Craniata</taxon>
        <taxon>Vertebrata</taxon>
        <taxon>Euteleostomi</taxon>
        <taxon>Mammalia</taxon>
        <taxon>Eutheria</taxon>
        <taxon>Euarchontoglires</taxon>
        <taxon>Primates</taxon>
        <taxon>Haplorrhini</taxon>
        <taxon>Catarrhini</taxon>
        <taxon>Cercopithecidae</taxon>
        <taxon>Colobinae</taxon>
        <taxon>Piliocolobus</taxon>
    </lineage>
</organism>
<evidence type="ECO:0008006" key="6">
    <source>
        <dbReference type="Google" id="ProtNLM"/>
    </source>
</evidence>